<keyword evidence="4 6" id="KW-1133">Transmembrane helix</keyword>
<dbReference type="GO" id="GO:0033013">
    <property type="term" value="P:tetrapyrrole metabolic process"/>
    <property type="evidence" value="ECO:0007669"/>
    <property type="project" value="UniProtKB-ARBA"/>
</dbReference>
<reference evidence="7 8" key="1">
    <citation type="submission" date="2020-07" db="EMBL/GenBank/DDBJ databases">
        <title>Sequencing the genomes of 1000 actinobacteria strains.</title>
        <authorList>
            <person name="Klenk H.-P."/>
        </authorList>
    </citation>
    <scope>NUCLEOTIDE SEQUENCE [LARGE SCALE GENOMIC DNA]</scope>
    <source>
        <strain evidence="7 8">DSM 17380</strain>
    </source>
</reference>
<gene>
    <name evidence="7" type="ORF">BJ960_002165</name>
</gene>
<dbReference type="InterPro" id="IPR038330">
    <property type="entry name" value="TspO/MBR-related_sf"/>
</dbReference>
<comment type="subcellular location">
    <subcellularLocation>
        <location evidence="1">Membrane</location>
        <topology evidence="1">Multi-pass membrane protein</topology>
    </subcellularLocation>
</comment>
<evidence type="ECO:0000256" key="4">
    <source>
        <dbReference type="ARBA" id="ARBA00022989"/>
    </source>
</evidence>
<dbReference type="Proteomes" id="UP000586095">
    <property type="component" value="Unassembled WGS sequence"/>
</dbReference>
<evidence type="ECO:0000256" key="5">
    <source>
        <dbReference type="ARBA" id="ARBA00023136"/>
    </source>
</evidence>
<comment type="similarity">
    <text evidence="2">Belongs to the TspO/BZRP family.</text>
</comment>
<dbReference type="Pfam" id="PF03073">
    <property type="entry name" value="TspO_MBR"/>
    <property type="match status" value="1"/>
</dbReference>
<evidence type="ECO:0000256" key="3">
    <source>
        <dbReference type="ARBA" id="ARBA00022692"/>
    </source>
</evidence>
<dbReference type="CDD" id="cd15904">
    <property type="entry name" value="TSPO_MBR"/>
    <property type="match status" value="1"/>
</dbReference>
<name>A0A852RL26_9MICO</name>
<feature type="transmembrane region" description="Helical" evidence="6">
    <location>
        <begin position="86"/>
        <end position="111"/>
    </location>
</feature>
<evidence type="ECO:0000256" key="2">
    <source>
        <dbReference type="ARBA" id="ARBA00007524"/>
    </source>
</evidence>
<feature type="transmembrane region" description="Helical" evidence="6">
    <location>
        <begin position="117"/>
        <end position="139"/>
    </location>
</feature>
<dbReference type="FunFam" id="1.20.1260.100:FF:000001">
    <property type="entry name" value="translocator protein 2"/>
    <property type="match status" value="1"/>
</dbReference>
<dbReference type="EMBL" id="JACCBD010000001">
    <property type="protein sequence ID" value="NYD27362.1"/>
    <property type="molecule type" value="Genomic_DNA"/>
</dbReference>
<evidence type="ECO:0000313" key="7">
    <source>
        <dbReference type="EMBL" id="NYD27362.1"/>
    </source>
</evidence>
<evidence type="ECO:0000256" key="6">
    <source>
        <dbReference type="SAM" id="Phobius"/>
    </source>
</evidence>
<organism evidence="7 8">
    <name type="scientific">Leucobacter aridicollis</name>
    <dbReference type="NCBI Taxonomy" id="283878"/>
    <lineage>
        <taxon>Bacteria</taxon>
        <taxon>Bacillati</taxon>
        <taxon>Actinomycetota</taxon>
        <taxon>Actinomycetes</taxon>
        <taxon>Micrococcales</taxon>
        <taxon>Microbacteriaceae</taxon>
        <taxon>Leucobacter</taxon>
    </lineage>
</organism>
<evidence type="ECO:0000256" key="1">
    <source>
        <dbReference type="ARBA" id="ARBA00004141"/>
    </source>
</evidence>
<dbReference type="PIRSF" id="PIRSF005859">
    <property type="entry name" value="PBR"/>
    <property type="match status" value="1"/>
</dbReference>
<protein>
    <submittedName>
        <fullName evidence="7">Tryptophan-rich sensory protein</fullName>
    </submittedName>
</protein>
<dbReference type="RefSeq" id="WP_185987301.1">
    <property type="nucleotide sequence ID" value="NZ_BAAALZ010000001.1"/>
</dbReference>
<evidence type="ECO:0000313" key="8">
    <source>
        <dbReference type="Proteomes" id="UP000586095"/>
    </source>
</evidence>
<feature type="transmembrane region" description="Helical" evidence="6">
    <location>
        <begin position="146"/>
        <end position="171"/>
    </location>
</feature>
<keyword evidence="3 6" id="KW-0812">Transmembrane</keyword>
<dbReference type="Gene3D" id="1.20.1260.100">
    <property type="entry name" value="TspO/MBR protein"/>
    <property type="match status" value="1"/>
</dbReference>
<dbReference type="InterPro" id="IPR004307">
    <property type="entry name" value="TspO_MBR"/>
</dbReference>
<dbReference type="PANTHER" id="PTHR10057">
    <property type="entry name" value="PERIPHERAL-TYPE BENZODIAZEPINE RECEPTOR"/>
    <property type="match status" value="1"/>
</dbReference>
<dbReference type="AlphaFoldDB" id="A0A852RL26"/>
<feature type="transmembrane region" description="Helical" evidence="6">
    <location>
        <begin position="55"/>
        <end position="74"/>
    </location>
</feature>
<proteinExistence type="inferred from homology"/>
<keyword evidence="5 6" id="KW-0472">Membrane</keyword>
<sequence length="172" mass="18600">MTPHPPIWRQVATGIGLLAAVALVAFLGSQATIPNTEGWYAEATKVPWNPPNSVFGPAWSVLYVLIAVAGWLVWRSGWRSREPNAASTALTLFTIQLVLNAVWTPVFFAGYPVIGEAAWWVALAIIVALIGCVIAFAISAARWSKVAAWLMVPYLLWLLFATSLNAGIIALN</sequence>
<comment type="caution">
    <text evidence="7">The sequence shown here is derived from an EMBL/GenBank/DDBJ whole genome shotgun (WGS) entry which is preliminary data.</text>
</comment>
<keyword evidence="8" id="KW-1185">Reference proteome</keyword>
<dbReference type="GO" id="GO:0016020">
    <property type="term" value="C:membrane"/>
    <property type="evidence" value="ECO:0007669"/>
    <property type="project" value="UniProtKB-SubCell"/>
</dbReference>
<accession>A0A852RL26</accession>
<dbReference type="PANTHER" id="PTHR10057:SF0">
    <property type="entry name" value="TRANSLOCATOR PROTEIN"/>
    <property type="match status" value="1"/>
</dbReference>